<evidence type="ECO:0000259" key="1">
    <source>
        <dbReference type="Pfam" id="PF04073"/>
    </source>
</evidence>
<sequence>MPADTLTEASAHRRLMDLLDAHAAGYRVIDHPPEGRTVEASALRGHPLRQAAKCLVLRVAGGPAGRGHVLAVVPGDRRVDTGAVAALAGRARAAFADRATAERLTGCASGAVIPFSFDARLTLVVDRDLLAEDEIYFNAARLDRSVALTTRAYRRIAAPLVAPISTRGSDRKAMTP</sequence>
<dbReference type="InterPro" id="IPR036754">
    <property type="entry name" value="YbaK/aa-tRNA-synt-asso_dom_sf"/>
</dbReference>
<dbReference type="InterPro" id="IPR007214">
    <property type="entry name" value="YbaK/aa-tRNA-synth-assoc-dom"/>
</dbReference>
<comment type="caution">
    <text evidence="2">The sequence shown here is derived from an EMBL/GenBank/DDBJ whole genome shotgun (WGS) entry which is preliminary data.</text>
</comment>
<dbReference type="PANTHER" id="PTHR30411:SF9">
    <property type="entry name" value="MULTIFUNCTIONAL SER_THR-TRNA DEACYLASE PROXP-Y"/>
    <property type="match status" value="1"/>
</dbReference>
<reference evidence="2 3" key="1">
    <citation type="submission" date="2024-06" db="EMBL/GenBank/DDBJ databases">
        <title>The Natural Products Discovery Center: Release of the First 8490 Sequenced Strains for Exploring Actinobacteria Biosynthetic Diversity.</title>
        <authorList>
            <person name="Kalkreuter E."/>
            <person name="Kautsar S.A."/>
            <person name="Yang D."/>
            <person name="Bader C.D."/>
            <person name="Teijaro C.N."/>
            <person name="Fluegel L."/>
            <person name="Davis C.M."/>
            <person name="Simpson J.R."/>
            <person name="Lauterbach L."/>
            <person name="Steele A.D."/>
            <person name="Gui C."/>
            <person name="Meng S."/>
            <person name="Li G."/>
            <person name="Viehrig K."/>
            <person name="Ye F."/>
            <person name="Su P."/>
            <person name="Kiefer A.F."/>
            <person name="Nichols A."/>
            <person name="Cepeda A.J."/>
            <person name="Yan W."/>
            <person name="Fan B."/>
            <person name="Jiang Y."/>
            <person name="Adhikari A."/>
            <person name="Zheng C.-J."/>
            <person name="Schuster L."/>
            <person name="Cowan T.M."/>
            <person name="Smanski M.J."/>
            <person name="Chevrette M.G."/>
            <person name="De Carvalho L.P.S."/>
            <person name="Shen B."/>
        </authorList>
    </citation>
    <scope>NUCLEOTIDE SEQUENCE [LARGE SCALE GENOMIC DNA]</scope>
    <source>
        <strain evidence="2 3">NPDC020594</strain>
    </source>
</reference>
<dbReference type="Gene3D" id="3.90.960.10">
    <property type="entry name" value="YbaK/aminoacyl-tRNA synthetase-associated domain"/>
    <property type="match status" value="1"/>
</dbReference>
<dbReference type="Pfam" id="PF04073">
    <property type="entry name" value="tRNA_edit"/>
    <property type="match status" value="1"/>
</dbReference>
<dbReference type="RefSeq" id="WP_030986052.1">
    <property type="nucleotide sequence ID" value="NZ_JBEXDP010000048.1"/>
</dbReference>
<keyword evidence="3" id="KW-1185">Reference proteome</keyword>
<evidence type="ECO:0000313" key="2">
    <source>
        <dbReference type="EMBL" id="MEU5713234.1"/>
    </source>
</evidence>
<dbReference type="PANTHER" id="PTHR30411">
    <property type="entry name" value="CYTOPLASMIC PROTEIN"/>
    <property type="match status" value="1"/>
</dbReference>
<protein>
    <submittedName>
        <fullName evidence="2">YbaK/EbsC family protein</fullName>
    </submittedName>
</protein>
<organism evidence="2 3">
    <name type="scientific">Streptomyces flaveolus</name>
    <dbReference type="NCBI Taxonomy" id="67297"/>
    <lineage>
        <taxon>Bacteria</taxon>
        <taxon>Bacillati</taxon>
        <taxon>Actinomycetota</taxon>
        <taxon>Actinomycetes</taxon>
        <taxon>Kitasatosporales</taxon>
        <taxon>Streptomycetaceae</taxon>
        <taxon>Streptomyces</taxon>
    </lineage>
</organism>
<dbReference type="Proteomes" id="UP001551011">
    <property type="component" value="Unassembled WGS sequence"/>
</dbReference>
<dbReference type="EMBL" id="JBFAEG010000047">
    <property type="protein sequence ID" value="MEU5713234.1"/>
    <property type="molecule type" value="Genomic_DNA"/>
</dbReference>
<feature type="domain" description="YbaK/aminoacyl-tRNA synthetase-associated" evidence="1">
    <location>
        <begin position="33"/>
        <end position="155"/>
    </location>
</feature>
<name>A0ABV3AMP3_9ACTN</name>
<dbReference type="SUPFAM" id="SSF55826">
    <property type="entry name" value="YbaK/ProRS associated domain"/>
    <property type="match status" value="1"/>
</dbReference>
<gene>
    <name evidence="2" type="ORF">AB0H04_41565</name>
</gene>
<proteinExistence type="predicted"/>
<accession>A0ABV3AMP3</accession>
<evidence type="ECO:0000313" key="3">
    <source>
        <dbReference type="Proteomes" id="UP001551011"/>
    </source>
</evidence>